<feature type="domain" description="NmrA-like" evidence="2">
    <location>
        <begin position="264"/>
        <end position="553"/>
    </location>
</feature>
<evidence type="ECO:0000313" key="4">
    <source>
        <dbReference type="EMBL" id="MBL1410053.1"/>
    </source>
</evidence>
<gene>
    <name evidence="4" type="ORF">JKG61_14960</name>
</gene>
<comment type="caution">
    <text evidence="4">The sequence shown here is derived from an EMBL/GenBank/DDBJ whole genome shotgun (WGS) entry which is preliminary data.</text>
</comment>
<dbReference type="Gene3D" id="3.40.50.720">
    <property type="entry name" value="NAD(P)-binding Rossmann-like Domain"/>
    <property type="match status" value="1"/>
</dbReference>
<dbReference type="InterPro" id="IPR008030">
    <property type="entry name" value="NmrA-like"/>
</dbReference>
<feature type="domain" description="Metallo-beta-lactamase" evidence="3">
    <location>
        <begin position="19"/>
        <end position="217"/>
    </location>
</feature>
<organism evidence="4 5">
    <name type="scientific">Sphingobacterium faecale</name>
    <dbReference type="NCBI Taxonomy" id="2803775"/>
    <lineage>
        <taxon>Bacteria</taxon>
        <taxon>Pseudomonadati</taxon>
        <taxon>Bacteroidota</taxon>
        <taxon>Sphingobacteriia</taxon>
        <taxon>Sphingobacteriales</taxon>
        <taxon>Sphingobacteriaceae</taxon>
        <taxon>Sphingobacterium</taxon>
    </lineage>
</organism>
<dbReference type="Pfam" id="PF12706">
    <property type="entry name" value="Lactamase_B_2"/>
    <property type="match status" value="1"/>
</dbReference>
<dbReference type="InterPro" id="IPR036291">
    <property type="entry name" value="NAD(P)-bd_dom_sf"/>
</dbReference>
<keyword evidence="5" id="KW-1185">Reference proteome</keyword>
<dbReference type="PANTHER" id="PTHR43546:SF9">
    <property type="entry name" value="L-ASCORBATE-6-PHOSPHATE LACTONASE ULAG-RELATED"/>
    <property type="match status" value="1"/>
</dbReference>
<proteinExistence type="predicted"/>
<dbReference type="RefSeq" id="WP_202103761.1">
    <property type="nucleotide sequence ID" value="NZ_JAERTY010000008.1"/>
</dbReference>
<dbReference type="InterPro" id="IPR050114">
    <property type="entry name" value="UPF0173_UPF0282_UlaG_hydrolase"/>
</dbReference>
<evidence type="ECO:0000259" key="2">
    <source>
        <dbReference type="Pfam" id="PF05368"/>
    </source>
</evidence>
<dbReference type="EMBL" id="JAERTY010000008">
    <property type="protein sequence ID" value="MBL1410053.1"/>
    <property type="molecule type" value="Genomic_DNA"/>
</dbReference>
<evidence type="ECO:0000313" key="5">
    <source>
        <dbReference type="Proteomes" id="UP000625283"/>
    </source>
</evidence>
<dbReference type="SUPFAM" id="SSF51735">
    <property type="entry name" value="NAD(P)-binding Rossmann-fold domains"/>
    <property type="match status" value="1"/>
</dbReference>
<evidence type="ECO:0000259" key="3">
    <source>
        <dbReference type="Pfam" id="PF12706"/>
    </source>
</evidence>
<protein>
    <submittedName>
        <fullName evidence="4">NmrA family NAD(P)-binding protein</fullName>
    </submittedName>
</protein>
<keyword evidence="1" id="KW-0378">Hydrolase</keyword>
<dbReference type="InterPro" id="IPR036866">
    <property type="entry name" value="RibonucZ/Hydroxyglut_hydro"/>
</dbReference>
<dbReference type="Pfam" id="PF05368">
    <property type="entry name" value="NmrA"/>
    <property type="match status" value="1"/>
</dbReference>
<dbReference type="InterPro" id="IPR001279">
    <property type="entry name" value="Metallo-B-lactamas"/>
</dbReference>
<dbReference type="Proteomes" id="UP000625283">
    <property type="component" value="Unassembled WGS sequence"/>
</dbReference>
<name>A0ABS1R5R9_9SPHI</name>
<dbReference type="PANTHER" id="PTHR43546">
    <property type="entry name" value="UPF0173 METAL-DEPENDENT HYDROLASE MJ1163-RELATED"/>
    <property type="match status" value="1"/>
</dbReference>
<sequence length="562" mass="62372">MKIQQIRNATILVEYAGKKILVDPMLSEKGTLPAFIPSKTWSFKKNPLSDLPISKEEIIKNVDFVFLSHLHIDHWDKEAIRVLPKEIKIFVQDLADKLTIEKSGFTNVEVLTESSSFGDIQLCRTKAQHGKGYILKIAGLVCGLVLKHPAEKTLYIAADTVWYEGVQDALNQHNPEIVVLNGGDNQFAFGGQVIMNKEDILKVHGAVPQSTLIISHMEGVNHFRLTKKDLKEFLQEKRLVGLVKVPEDGESYSFLNNTHKNQEKMKILVFGATGSQQFNVIAEGKKKGAEVFAATSSEKSFDKLKDAGATPVLGDLSDVAKMNEITKGIDAIAFMIPVSLPNPFDGLVYAKNVIDAAKANGVKKIVWNTSGWLPEQKIGVPTDDVKLDIKDYLVNSGLEYVIIEPTIYMENMMGGFCAPFIVNEKKLAYPTPEAMPIGWIASKDVSAFVVEAIYNNDLKADTFQISGLENLKGNDLAERFSKGFGDNIVYYAQPPQEFKDILAPYVGEAGASAVASYYESLKTATEYPSKFNPEMNKVLEKLPVKMTSLEEWAKDNKGYFTK</sequence>
<dbReference type="SUPFAM" id="SSF56281">
    <property type="entry name" value="Metallo-hydrolase/oxidoreductase"/>
    <property type="match status" value="1"/>
</dbReference>
<evidence type="ECO:0000256" key="1">
    <source>
        <dbReference type="ARBA" id="ARBA00022801"/>
    </source>
</evidence>
<accession>A0ABS1R5R9</accession>
<reference evidence="4 5" key="1">
    <citation type="submission" date="2021-01" db="EMBL/GenBank/DDBJ databases">
        <title>C459-1 draft genome sequence.</title>
        <authorList>
            <person name="Zhang X.-F."/>
        </authorList>
    </citation>
    <scope>NUCLEOTIDE SEQUENCE [LARGE SCALE GENOMIC DNA]</scope>
    <source>
        <strain evidence="5">C459-1</strain>
    </source>
</reference>
<dbReference type="Gene3D" id="3.60.15.10">
    <property type="entry name" value="Ribonuclease Z/Hydroxyacylglutathione hydrolase-like"/>
    <property type="match status" value="1"/>
</dbReference>